<sequence length="79" mass="8903">MKAKKVIKTILKTLTPNPILHSLATFFGRHHTSSYTYKQLDLLIPQHILKHINAVSNDTLIQINQNTKGGGKLVFIILI</sequence>
<accession>A0A1B1U3Z7</accession>
<organism evidence="1 2">
    <name type="scientific">Helicobacter enhydrae</name>
    <dbReference type="NCBI Taxonomy" id="222136"/>
    <lineage>
        <taxon>Bacteria</taxon>
        <taxon>Pseudomonadati</taxon>
        <taxon>Campylobacterota</taxon>
        <taxon>Epsilonproteobacteria</taxon>
        <taxon>Campylobacterales</taxon>
        <taxon>Helicobacteraceae</taxon>
        <taxon>Helicobacter</taxon>
    </lineage>
</organism>
<protein>
    <submittedName>
        <fullName evidence="1">Uncharacterized protein</fullName>
    </submittedName>
</protein>
<evidence type="ECO:0000313" key="2">
    <source>
        <dbReference type="Proteomes" id="UP000092884"/>
    </source>
</evidence>
<evidence type="ECO:0000313" key="1">
    <source>
        <dbReference type="EMBL" id="ANV97476.1"/>
    </source>
</evidence>
<dbReference type="EMBL" id="CP016503">
    <property type="protein sequence ID" value="ANV97476.1"/>
    <property type="molecule type" value="Genomic_DNA"/>
</dbReference>
<proteinExistence type="predicted"/>
<name>A0A1B1U3Z7_9HELI</name>
<dbReference type="Proteomes" id="UP000092884">
    <property type="component" value="Chromosome"/>
</dbReference>
<gene>
    <name evidence="1" type="ORF">BBW65_00995</name>
</gene>
<keyword evidence="2" id="KW-1185">Reference proteome</keyword>
<dbReference type="RefSeq" id="WP_066338523.1">
    <property type="nucleotide sequence ID" value="NZ_CP016503.1"/>
</dbReference>
<reference evidence="2" key="1">
    <citation type="submission" date="2016-07" db="EMBL/GenBank/DDBJ databases">
        <authorList>
            <person name="Florea S."/>
            <person name="Webb J.S."/>
            <person name="Jaromczyk J."/>
            <person name="Schardl C.L."/>
        </authorList>
    </citation>
    <scope>NUCLEOTIDE SEQUENCE [LARGE SCALE GENOMIC DNA]</scope>
    <source>
        <strain evidence="2">MIT 01-6242</strain>
    </source>
</reference>
<dbReference type="AlphaFoldDB" id="A0A1B1U3Z7"/>
<dbReference type="KEGG" id="het:BBW65_00995"/>